<comment type="catalytic activity">
    <reaction evidence="15">
        <text>[GlcNAc-(1-&gt;4)-Mur2Ac(oyl-L-Ala-gamma-D-Glu-L-Lys-D-Ala-D-Ala)](n)-di-trans,octa-cis-undecaprenyl diphosphate + beta-D-GlcNAc-(1-&gt;4)-Mur2Ac(oyl-L-Ala-gamma-D-Glu-L-Lys-D-Ala-D-Ala)-di-trans,octa-cis-undecaprenyl diphosphate = [GlcNAc-(1-&gt;4)-Mur2Ac(oyl-L-Ala-gamma-D-Glu-L-Lys-D-Ala-D-Ala)](n+1)-di-trans,octa-cis-undecaprenyl diphosphate + di-trans,octa-cis-undecaprenyl diphosphate + H(+)</text>
        <dbReference type="Rhea" id="RHEA:23708"/>
        <dbReference type="Rhea" id="RHEA-COMP:9602"/>
        <dbReference type="Rhea" id="RHEA-COMP:9603"/>
        <dbReference type="ChEBI" id="CHEBI:15378"/>
        <dbReference type="ChEBI" id="CHEBI:58405"/>
        <dbReference type="ChEBI" id="CHEBI:60033"/>
        <dbReference type="ChEBI" id="CHEBI:78435"/>
        <dbReference type="EC" id="2.4.99.28"/>
    </reaction>
</comment>
<feature type="region of interest" description="Disordered" evidence="16">
    <location>
        <begin position="933"/>
        <end position="979"/>
    </location>
</feature>
<name>A0A2I0QY97_9BACI</name>
<dbReference type="Proteomes" id="UP000243524">
    <property type="component" value="Unassembled WGS sequence"/>
</dbReference>
<feature type="domain" description="Glycosyl transferase family 51" evidence="19">
    <location>
        <begin position="94"/>
        <end position="278"/>
    </location>
</feature>
<keyword evidence="8" id="KW-0133">Cell shape</keyword>
<gene>
    <name evidence="20" type="ORF">CEY16_06065</name>
</gene>
<dbReference type="GO" id="GO:0030288">
    <property type="term" value="C:outer membrane-bounded periplasmic space"/>
    <property type="evidence" value="ECO:0007669"/>
    <property type="project" value="TreeGrafter"/>
</dbReference>
<dbReference type="InterPro" id="IPR001460">
    <property type="entry name" value="PCN-bd_Tpept"/>
</dbReference>
<keyword evidence="12" id="KW-0511">Multifunctional enzyme</keyword>
<evidence type="ECO:0000256" key="7">
    <source>
        <dbReference type="ARBA" id="ARBA00022801"/>
    </source>
</evidence>
<dbReference type="AlphaFoldDB" id="A0A2I0QY97"/>
<evidence type="ECO:0000256" key="16">
    <source>
        <dbReference type="SAM" id="MobiDB-lite"/>
    </source>
</evidence>
<feature type="transmembrane region" description="Helical" evidence="17">
    <location>
        <begin position="33"/>
        <end position="57"/>
    </location>
</feature>
<evidence type="ECO:0000256" key="2">
    <source>
        <dbReference type="ARBA" id="ARBA00022645"/>
    </source>
</evidence>
<feature type="domain" description="Penicillin-binding protein transpeptidase" evidence="18">
    <location>
        <begin position="425"/>
        <end position="668"/>
    </location>
</feature>
<dbReference type="PANTHER" id="PTHR32282:SF32">
    <property type="entry name" value="PENICILLIN-BINDING PROTEIN 2A"/>
    <property type="match status" value="1"/>
</dbReference>
<evidence type="ECO:0000313" key="20">
    <source>
        <dbReference type="EMBL" id="PKR79303.1"/>
    </source>
</evidence>
<dbReference type="Gene3D" id="3.40.710.10">
    <property type="entry name" value="DD-peptidase/beta-lactamase superfamily"/>
    <property type="match status" value="1"/>
</dbReference>
<evidence type="ECO:0000256" key="15">
    <source>
        <dbReference type="ARBA" id="ARBA00049902"/>
    </source>
</evidence>
<evidence type="ECO:0000259" key="18">
    <source>
        <dbReference type="Pfam" id="PF00905"/>
    </source>
</evidence>
<evidence type="ECO:0000256" key="17">
    <source>
        <dbReference type="SAM" id="Phobius"/>
    </source>
</evidence>
<keyword evidence="6 17" id="KW-0812">Transmembrane</keyword>
<evidence type="ECO:0000256" key="10">
    <source>
        <dbReference type="ARBA" id="ARBA00022989"/>
    </source>
</evidence>
<reference evidence="20 21" key="1">
    <citation type="submission" date="2017-06" db="EMBL/GenBank/DDBJ databases">
        <title>the draft geome sequence of Illustriluteabacillus marina B3227.</title>
        <authorList>
            <person name="He R.-H."/>
            <person name="Du Z.-J."/>
        </authorList>
    </citation>
    <scope>NUCLEOTIDE SEQUENCE [LARGE SCALE GENOMIC DNA]</scope>
    <source>
        <strain evidence="20 21">B3227</strain>
    </source>
</reference>
<comment type="catalytic activity">
    <reaction evidence="14">
        <text>Preferential cleavage: (Ac)2-L-Lys-D-Ala-|-D-Ala. Also transpeptidation of peptidyl-alanyl moieties that are N-acyl substituents of D-alanine.</text>
        <dbReference type="EC" id="3.4.16.4"/>
    </reaction>
</comment>
<dbReference type="OrthoDB" id="9766909at2"/>
<dbReference type="GO" id="GO:0008360">
    <property type="term" value="P:regulation of cell shape"/>
    <property type="evidence" value="ECO:0007669"/>
    <property type="project" value="UniProtKB-KW"/>
</dbReference>
<accession>A0A2I0QY97</accession>
<keyword evidence="9" id="KW-0573">Peptidoglycan synthesis</keyword>
<feature type="non-terminal residue" evidence="20">
    <location>
        <position position="979"/>
    </location>
</feature>
<dbReference type="GO" id="GO:0006508">
    <property type="term" value="P:proteolysis"/>
    <property type="evidence" value="ECO:0007669"/>
    <property type="project" value="UniProtKB-KW"/>
</dbReference>
<organism evidence="20 21">
    <name type="scientific">Halalkalibacillus sediminis</name>
    <dbReference type="NCBI Taxonomy" id="2018042"/>
    <lineage>
        <taxon>Bacteria</taxon>
        <taxon>Bacillati</taxon>
        <taxon>Bacillota</taxon>
        <taxon>Bacilli</taxon>
        <taxon>Bacillales</taxon>
        <taxon>Bacillaceae</taxon>
        <taxon>Halalkalibacillus</taxon>
    </lineage>
</organism>
<dbReference type="PANTHER" id="PTHR32282">
    <property type="entry name" value="BINDING PROTEIN TRANSPEPTIDASE, PUTATIVE-RELATED"/>
    <property type="match status" value="1"/>
</dbReference>
<dbReference type="RefSeq" id="WP_101331047.1">
    <property type="nucleotide sequence ID" value="NZ_PJNH01000001.1"/>
</dbReference>
<feature type="compositionally biased region" description="Gly residues" evidence="16">
    <location>
        <begin position="968"/>
        <end position="979"/>
    </location>
</feature>
<evidence type="ECO:0000256" key="14">
    <source>
        <dbReference type="ARBA" id="ARBA00034000"/>
    </source>
</evidence>
<evidence type="ECO:0000256" key="1">
    <source>
        <dbReference type="ARBA" id="ARBA00022475"/>
    </source>
</evidence>
<evidence type="ECO:0000256" key="9">
    <source>
        <dbReference type="ARBA" id="ARBA00022984"/>
    </source>
</evidence>
<dbReference type="GO" id="GO:0009252">
    <property type="term" value="P:peptidoglycan biosynthetic process"/>
    <property type="evidence" value="ECO:0007669"/>
    <property type="project" value="UniProtKB-KW"/>
</dbReference>
<dbReference type="InterPro" id="IPR050396">
    <property type="entry name" value="Glycosyltr_51/Transpeptidase"/>
</dbReference>
<keyword evidence="4" id="KW-0328">Glycosyltransferase</keyword>
<dbReference type="InterPro" id="IPR023346">
    <property type="entry name" value="Lysozyme-like_dom_sf"/>
</dbReference>
<keyword evidence="21" id="KW-1185">Reference proteome</keyword>
<evidence type="ECO:0000256" key="12">
    <source>
        <dbReference type="ARBA" id="ARBA00023268"/>
    </source>
</evidence>
<keyword evidence="3" id="KW-0645">Protease</keyword>
<dbReference type="Gene3D" id="1.10.3810.10">
    <property type="entry name" value="Biosynthetic peptidoglycan transglycosylase-like"/>
    <property type="match status" value="1"/>
</dbReference>
<keyword evidence="13" id="KW-0961">Cell wall biogenesis/degradation</keyword>
<evidence type="ECO:0000256" key="3">
    <source>
        <dbReference type="ARBA" id="ARBA00022670"/>
    </source>
</evidence>
<keyword evidence="11 17" id="KW-0472">Membrane</keyword>
<evidence type="ECO:0000313" key="21">
    <source>
        <dbReference type="Proteomes" id="UP000243524"/>
    </source>
</evidence>
<evidence type="ECO:0000256" key="11">
    <source>
        <dbReference type="ARBA" id="ARBA00023136"/>
    </source>
</evidence>
<dbReference type="GO" id="GO:0009002">
    <property type="term" value="F:serine-type D-Ala-D-Ala carboxypeptidase activity"/>
    <property type="evidence" value="ECO:0007669"/>
    <property type="project" value="UniProtKB-EC"/>
</dbReference>
<evidence type="ECO:0000256" key="5">
    <source>
        <dbReference type="ARBA" id="ARBA00022679"/>
    </source>
</evidence>
<feature type="region of interest" description="Disordered" evidence="16">
    <location>
        <begin position="841"/>
        <end position="866"/>
    </location>
</feature>
<dbReference type="GO" id="GO:0071555">
    <property type="term" value="P:cell wall organization"/>
    <property type="evidence" value="ECO:0007669"/>
    <property type="project" value="UniProtKB-KW"/>
</dbReference>
<keyword evidence="5" id="KW-0808">Transferase</keyword>
<sequence>MSDNGSKNKFLAFFQEGKFPTITRITLDVTWNVLLFFLVIGLVGGFFVGGLGLGYFASLVDERPVEDQEEMEQLVYNYEETSEIYFANNVFMGDFQTDIVREEIELSEVSQHLRNAIIATEDEYFKEHKGVVPKAIMRALYQEFTNAANQTGGSTLTQQLVKNQILTNEVSFERKAKEILVALRLENYFEKDEILEAYLNVVPFGRDSSGRNIAGVQAAAQGLFDVDADELNIPQAAYIAGLPQSPSIYTPFMNGGGVKSQESLEEGLDRMETVLDRMLRAEYITEDEYNEAMNYDVIGNLTDKKEQIYEDYPFLASEINRRAVRIMSKELALDEGITEEEFDNDSEIRSEYRTIAARQIKQNGYEFHTTIDKEIYDVFQEKTAEYTNFGPTKTIQVYDPETQEPMIDEETGETMTKEVPIEVGASLIDNETGRIIAFVGGRDYEESQFNRFSQHARPIGSTAKPLIGYGPGIELGLIHPGSPLPDVKFEIQPPGMTEPWSPSNYISGQENGLTSARDALKRSDNIPAGRLMLELLEKDGDPARFLQKMGVPYAQNNYSNVLGTDYITVEDNTNAYTTFANQGQFKDAFMIDKIVDRDGETIYQKEVEPVEVFSPQTAYLTTDMMRDVISSGTAVSLKSYLTNPGVDWAGKTGTSQGFLDAWFVGTNPNVTLGTWYGFRQNDIDMDGFVSEWESNILNLNNCPECSVSYSNRNLGLWADLANAATEIDPELMAPEERHASPGGIVSREYCQISGKLPSDTCRELGLVKTDLFNVEQVPTEEDDSITSGDFVTIEEKTYEALEVTPEEFTESGAFLNPDFLDEMGWVDIEDMSELLPDTDIWDDLVAPEPDPPADNGSPSAPGGVSISGGTLSWNSVGGDVIGYRVFRAKSRGGSFTQIDSTTETSADLPSKGSIYAVRAVDFYGNESALSSREVFGSLESDDDEEDESTNRDDNQSSDNDNDNDDSGGDGSGDDGSGGD</sequence>
<dbReference type="SUPFAM" id="SSF53955">
    <property type="entry name" value="Lysozyme-like"/>
    <property type="match status" value="1"/>
</dbReference>
<dbReference type="GO" id="GO:0008658">
    <property type="term" value="F:penicillin binding"/>
    <property type="evidence" value="ECO:0007669"/>
    <property type="project" value="InterPro"/>
</dbReference>
<evidence type="ECO:0000256" key="4">
    <source>
        <dbReference type="ARBA" id="ARBA00022676"/>
    </source>
</evidence>
<comment type="caution">
    <text evidence="20">The sequence shown here is derived from an EMBL/GenBank/DDBJ whole genome shotgun (WGS) entry which is preliminary data.</text>
</comment>
<keyword evidence="2" id="KW-0121">Carboxypeptidase</keyword>
<dbReference type="EMBL" id="PJNH01000001">
    <property type="protein sequence ID" value="PKR79303.1"/>
    <property type="molecule type" value="Genomic_DNA"/>
</dbReference>
<dbReference type="Gene3D" id="2.60.40.10">
    <property type="entry name" value="Immunoglobulins"/>
    <property type="match status" value="1"/>
</dbReference>
<keyword evidence="10 17" id="KW-1133">Transmembrane helix</keyword>
<evidence type="ECO:0000256" key="13">
    <source>
        <dbReference type="ARBA" id="ARBA00023316"/>
    </source>
</evidence>
<proteinExistence type="predicted"/>
<dbReference type="Pfam" id="PF00905">
    <property type="entry name" value="Transpeptidase"/>
    <property type="match status" value="1"/>
</dbReference>
<dbReference type="Pfam" id="PF00912">
    <property type="entry name" value="Transgly"/>
    <property type="match status" value="1"/>
</dbReference>
<protein>
    <submittedName>
        <fullName evidence="20">Penicillin-binding protein</fullName>
    </submittedName>
</protein>
<dbReference type="InterPro" id="IPR001264">
    <property type="entry name" value="Glyco_trans_51"/>
</dbReference>
<evidence type="ECO:0000256" key="8">
    <source>
        <dbReference type="ARBA" id="ARBA00022960"/>
    </source>
</evidence>
<keyword evidence="1" id="KW-1003">Cell membrane</keyword>
<dbReference type="InterPro" id="IPR036950">
    <property type="entry name" value="PBP_transglycosylase"/>
</dbReference>
<dbReference type="InterPro" id="IPR013783">
    <property type="entry name" value="Ig-like_fold"/>
</dbReference>
<dbReference type="InterPro" id="IPR012338">
    <property type="entry name" value="Beta-lactam/transpept-like"/>
</dbReference>
<dbReference type="GO" id="GO:0008955">
    <property type="term" value="F:peptidoglycan glycosyltransferase activity"/>
    <property type="evidence" value="ECO:0007669"/>
    <property type="project" value="UniProtKB-EC"/>
</dbReference>
<evidence type="ECO:0000259" key="19">
    <source>
        <dbReference type="Pfam" id="PF00912"/>
    </source>
</evidence>
<dbReference type="Gene3D" id="3.90.1310.40">
    <property type="match status" value="1"/>
</dbReference>
<dbReference type="SUPFAM" id="SSF56601">
    <property type="entry name" value="beta-lactamase/transpeptidase-like"/>
    <property type="match status" value="1"/>
</dbReference>
<evidence type="ECO:0000256" key="6">
    <source>
        <dbReference type="ARBA" id="ARBA00022692"/>
    </source>
</evidence>
<keyword evidence="7" id="KW-0378">Hydrolase</keyword>